<proteinExistence type="predicted"/>
<dbReference type="EMBL" id="CM039437">
    <property type="protein sequence ID" value="KAI4305558.1"/>
    <property type="molecule type" value="Genomic_DNA"/>
</dbReference>
<sequence>MQRNKPMGDWAIVGMLPSLLLDASNIHDYIALLLKHHGGSVMFKGPWLSNMKFLLTCDPMNLNHITSRSFTNYEKGSEFHEVFEVLGDGILNADGETWKYNRAILHSLLKQRSFGSFVQKTMQEKLDNCLLPFLDHVSKAGKHVVPHWLWKLQKWLQIGKEKLFEGSKIVDKFLHEQITSKRKQQKKCSKNQEEEPFPDLLSIIMAQEWGKGPIDDKFLRDTAVDLLAAGRDTISAGLCWFIWLVATRPSVGAKIIEEIKSNF</sequence>
<reference evidence="1 2" key="1">
    <citation type="journal article" date="2022" name="DNA Res.">
        <title>Chromosomal-level genome assembly of the orchid tree Bauhinia variegata (Leguminosae; Cercidoideae) supports the allotetraploid origin hypothesis of Bauhinia.</title>
        <authorList>
            <person name="Zhong Y."/>
            <person name="Chen Y."/>
            <person name="Zheng D."/>
            <person name="Pang J."/>
            <person name="Liu Y."/>
            <person name="Luo S."/>
            <person name="Meng S."/>
            <person name="Qian L."/>
            <person name="Wei D."/>
            <person name="Dai S."/>
            <person name="Zhou R."/>
        </authorList>
    </citation>
    <scope>NUCLEOTIDE SEQUENCE [LARGE SCALE GENOMIC DNA]</scope>
    <source>
        <strain evidence="1">BV-YZ2020</strain>
    </source>
</reference>
<comment type="caution">
    <text evidence="1">The sequence shown here is derived from an EMBL/GenBank/DDBJ whole genome shotgun (WGS) entry which is preliminary data.</text>
</comment>
<accession>A0ACB9L7X9</accession>
<protein>
    <submittedName>
        <fullName evidence="1">Uncharacterized protein</fullName>
    </submittedName>
</protein>
<evidence type="ECO:0000313" key="1">
    <source>
        <dbReference type="EMBL" id="KAI4305558.1"/>
    </source>
</evidence>
<name>A0ACB9L7X9_BAUVA</name>
<keyword evidence="2" id="KW-1185">Reference proteome</keyword>
<evidence type="ECO:0000313" key="2">
    <source>
        <dbReference type="Proteomes" id="UP000828941"/>
    </source>
</evidence>
<gene>
    <name evidence="1" type="ORF">L6164_028919</name>
</gene>
<dbReference type="Proteomes" id="UP000828941">
    <property type="component" value="Chromosome 12"/>
</dbReference>
<organism evidence="1 2">
    <name type="scientific">Bauhinia variegata</name>
    <name type="common">Purple orchid tree</name>
    <name type="synonym">Phanera variegata</name>
    <dbReference type="NCBI Taxonomy" id="167791"/>
    <lineage>
        <taxon>Eukaryota</taxon>
        <taxon>Viridiplantae</taxon>
        <taxon>Streptophyta</taxon>
        <taxon>Embryophyta</taxon>
        <taxon>Tracheophyta</taxon>
        <taxon>Spermatophyta</taxon>
        <taxon>Magnoliopsida</taxon>
        <taxon>eudicotyledons</taxon>
        <taxon>Gunneridae</taxon>
        <taxon>Pentapetalae</taxon>
        <taxon>rosids</taxon>
        <taxon>fabids</taxon>
        <taxon>Fabales</taxon>
        <taxon>Fabaceae</taxon>
        <taxon>Cercidoideae</taxon>
        <taxon>Cercideae</taxon>
        <taxon>Bauhiniinae</taxon>
        <taxon>Bauhinia</taxon>
    </lineage>
</organism>